<evidence type="ECO:0000313" key="1">
    <source>
        <dbReference type="EMBL" id="AJA10023.1"/>
    </source>
</evidence>
<dbReference type="SUPFAM" id="SSF51306">
    <property type="entry name" value="LexA/Signal peptidase"/>
    <property type="match status" value="1"/>
</dbReference>
<dbReference type="HOGENOM" id="CLU_1843827_0_0_5"/>
<dbReference type="InterPro" id="IPR039418">
    <property type="entry name" value="LexA-like"/>
</dbReference>
<protein>
    <submittedName>
        <fullName evidence="1">Uncharacterized protein</fullName>
    </submittedName>
</protein>
<dbReference type="OrthoDB" id="8454962at2"/>
<sequence>MATAFDTRAQRGNPQLPFIHPDDMANRYALTGRGNCMAPVITDGALIAFDKRETPEPGDLVGIVFTREAAVRHGMPGIVKRLVSRPTFGCVAIIVVEQLNPPRSFSIASTDVLAVHKLIGLAVDRGDGKAMITPLGGAQ</sequence>
<accession>A0A0A7PL96</accession>
<dbReference type="STRING" id="1515612.SKP52_15725"/>
<proteinExistence type="predicted"/>
<dbReference type="KEGG" id="sphk:SKP52_15725"/>
<name>A0A0A7PL96_9SPHN</name>
<dbReference type="EMBL" id="CP009122">
    <property type="protein sequence ID" value="AJA10023.1"/>
    <property type="molecule type" value="Genomic_DNA"/>
</dbReference>
<dbReference type="Gene3D" id="2.10.109.10">
    <property type="entry name" value="Umud Fragment, subunit A"/>
    <property type="match status" value="1"/>
</dbReference>
<dbReference type="InterPro" id="IPR036286">
    <property type="entry name" value="LexA/Signal_pep-like_sf"/>
</dbReference>
<dbReference type="RefSeq" id="WP_039576207.1">
    <property type="nucleotide sequence ID" value="NZ_CP009122.1"/>
</dbReference>
<reference evidence="1 2" key="1">
    <citation type="journal article" date="2015" name="Int. J. Syst. Evol. Microbiol.">
        <title>Description of Sphingopyxis fribergensis sp. nov. - a soil bacterium with the ability to degrade styrene and phenylacetic acid.</title>
        <authorList>
            <person name="Oelschlagel M."/>
            <person name="Ruckert C."/>
            <person name="Kalinowski J."/>
            <person name="Schmidt G."/>
            <person name="Schlomann M."/>
            <person name="Tischler D."/>
        </authorList>
    </citation>
    <scope>NUCLEOTIDE SEQUENCE [LARGE SCALE GENOMIC DNA]</scope>
    <source>
        <strain evidence="1 2">Kp5.2</strain>
    </source>
</reference>
<evidence type="ECO:0000313" key="2">
    <source>
        <dbReference type="Proteomes" id="UP000030907"/>
    </source>
</evidence>
<organism evidence="1 2">
    <name type="scientific">Sphingopyxis fribergensis</name>
    <dbReference type="NCBI Taxonomy" id="1515612"/>
    <lineage>
        <taxon>Bacteria</taxon>
        <taxon>Pseudomonadati</taxon>
        <taxon>Pseudomonadota</taxon>
        <taxon>Alphaproteobacteria</taxon>
        <taxon>Sphingomonadales</taxon>
        <taxon>Sphingomonadaceae</taxon>
        <taxon>Sphingopyxis</taxon>
    </lineage>
</organism>
<dbReference type="Proteomes" id="UP000030907">
    <property type="component" value="Chromosome"/>
</dbReference>
<dbReference type="AlphaFoldDB" id="A0A0A7PL96"/>
<keyword evidence="2" id="KW-1185">Reference proteome</keyword>
<gene>
    <name evidence="1" type="ORF">SKP52_15725</name>
</gene>
<dbReference type="CDD" id="cd06529">
    <property type="entry name" value="S24_LexA-like"/>
    <property type="match status" value="1"/>
</dbReference>